<gene>
    <name evidence="2" type="ORF">HPLM_LOCUS11007</name>
</gene>
<feature type="compositionally biased region" description="Basic residues" evidence="1">
    <location>
        <begin position="99"/>
        <end position="108"/>
    </location>
</feature>
<organism evidence="4">
    <name type="scientific">Haemonchus placei</name>
    <name type="common">Barber's pole worm</name>
    <dbReference type="NCBI Taxonomy" id="6290"/>
    <lineage>
        <taxon>Eukaryota</taxon>
        <taxon>Metazoa</taxon>
        <taxon>Ecdysozoa</taxon>
        <taxon>Nematoda</taxon>
        <taxon>Chromadorea</taxon>
        <taxon>Rhabditida</taxon>
        <taxon>Rhabditina</taxon>
        <taxon>Rhabditomorpha</taxon>
        <taxon>Strongyloidea</taxon>
        <taxon>Trichostrongylidae</taxon>
        <taxon>Haemonchus</taxon>
    </lineage>
</organism>
<accession>A0A0N4WJ43</accession>
<dbReference type="AlphaFoldDB" id="A0A0N4WJ43"/>
<dbReference type="Proteomes" id="UP000268014">
    <property type="component" value="Unassembled WGS sequence"/>
</dbReference>
<protein>
    <submittedName>
        <fullName evidence="4">Secreted protein</fullName>
    </submittedName>
</protein>
<evidence type="ECO:0000313" key="4">
    <source>
        <dbReference type="WBParaSite" id="HPLM_0001101501-mRNA-1"/>
    </source>
</evidence>
<reference evidence="4" key="1">
    <citation type="submission" date="2017-02" db="UniProtKB">
        <authorList>
            <consortium name="WormBaseParasite"/>
        </authorList>
    </citation>
    <scope>IDENTIFICATION</scope>
</reference>
<dbReference type="OMA" id="MSNCIVQ"/>
<feature type="region of interest" description="Disordered" evidence="1">
    <location>
        <begin position="61"/>
        <end position="109"/>
    </location>
</feature>
<evidence type="ECO:0000313" key="3">
    <source>
        <dbReference type="Proteomes" id="UP000268014"/>
    </source>
</evidence>
<evidence type="ECO:0000313" key="2">
    <source>
        <dbReference type="EMBL" id="VDO41767.1"/>
    </source>
</evidence>
<sequence length="123" mass="13085">MSNCIVQLLTAENGTGSAVSVGMAIETRRTNADARRRPMAPRVDVDVAVSVEAVVTAVAPPAAATDDGDGGRSCRLCKPPAPSNIRRRHAVAFEPRRAGVSRRRRRDKRNLLNVGKVATLAVS</sequence>
<dbReference type="EMBL" id="UZAF01017449">
    <property type="protein sequence ID" value="VDO41767.1"/>
    <property type="molecule type" value="Genomic_DNA"/>
</dbReference>
<evidence type="ECO:0000256" key="1">
    <source>
        <dbReference type="SAM" id="MobiDB-lite"/>
    </source>
</evidence>
<proteinExistence type="predicted"/>
<dbReference type="OrthoDB" id="10591354at2759"/>
<dbReference type="WBParaSite" id="HPLM_0001101501-mRNA-1">
    <property type="protein sequence ID" value="HPLM_0001101501-mRNA-1"/>
    <property type="gene ID" value="HPLM_0001101501"/>
</dbReference>
<name>A0A0N4WJ43_HAEPC</name>
<reference evidence="2 3" key="2">
    <citation type="submission" date="2018-11" db="EMBL/GenBank/DDBJ databases">
        <authorList>
            <consortium name="Pathogen Informatics"/>
        </authorList>
    </citation>
    <scope>NUCLEOTIDE SEQUENCE [LARGE SCALE GENOMIC DNA]</scope>
    <source>
        <strain evidence="2 3">MHpl1</strain>
    </source>
</reference>
<keyword evidence="3" id="KW-1185">Reference proteome</keyword>